<evidence type="ECO:0000256" key="3">
    <source>
        <dbReference type="ARBA" id="ARBA00023172"/>
    </source>
</evidence>
<dbReference type="RefSeq" id="WP_201369092.1">
    <property type="nucleotide sequence ID" value="NZ_BNJG01000001.1"/>
</dbReference>
<dbReference type="Proteomes" id="UP000654345">
    <property type="component" value="Unassembled WGS sequence"/>
</dbReference>
<evidence type="ECO:0000256" key="4">
    <source>
        <dbReference type="PROSITE-ProRule" id="PRU01248"/>
    </source>
</evidence>
<keyword evidence="3" id="KW-0233">DNA recombination</keyword>
<dbReference type="InterPro" id="IPR011010">
    <property type="entry name" value="DNA_brk_join_enz"/>
</dbReference>
<dbReference type="SUPFAM" id="SSF56349">
    <property type="entry name" value="DNA breaking-rejoining enzymes"/>
    <property type="match status" value="1"/>
</dbReference>
<dbReference type="Pfam" id="PF14659">
    <property type="entry name" value="Phage_int_SAM_3"/>
    <property type="match status" value="1"/>
</dbReference>
<proteinExistence type="predicted"/>
<dbReference type="Pfam" id="PF00589">
    <property type="entry name" value="Phage_integrase"/>
    <property type="match status" value="1"/>
</dbReference>
<dbReference type="CDD" id="cd01189">
    <property type="entry name" value="INT_ICEBs1_C_like"/>
    <property type="match status" value="1"/>
</dbReference>
<gene>
    <name evidence="7" type="ORF">KSB_06290</name>
</gene>
<evidence type="ECO:0000259" key="5">
    <source>
        <dbReference type="PROSITE" id="PS51898"/>
    </source>
</evidence>
<dbReference type="InterPro" id="IPR010998">
    <property type="entry name" value="Integrase_recombinase_N"/>
</dbReference>
<dbReference type="InterPro" id="IPR004107">
    <property type="entry name" value="Integrase_SAM-like_N"/>
</dbReference>
<evidence type="ECO:0000313" key="7">
    <source>
        <dbReference type="EMBL" id="GHO52154.1"/>
    </source>
</evidence>
<dbReference type="Gene3D" id="1.10.443.10">
    <property type="entry name" value="Intergrase catalytic core"/>
    <property type="match status" value="1"/>
</dbReference>
<comment type="caution">
    <text evidence="7">The sequence shown here is derived from an EMBL/GenBank/DDBJ whole genome shotgun (WGS) entry which is preliminary data.</text>
</comment>
<keyword evidence="2 4" id="KW-0238">DNA-binding</keyword>
<dbReference type="PROSITE" id="PS51898">
    <property type="entry name" value="TYR_RECOMBINASE"/>
    <property type="match status" value="1"/>
</dbReference>
<evidence type="ECO:0000256" key="2">
    <source>
        <dbReference type="ARBA" id="ARBA00023125"/>
    </source>
</evidence>
<feature type="domain" description="Core-binding (CB)" evidence="6">
    <location>
        <begin position="64"/>
        <end position="147"/>
    </location>
</feature>
<dbReference type="InterPro" id="IPR002104">
    <property type="entry name" value="Integrase_catalytic"/>
</dbReference>
<evidence type="ECO:0000256" key="1">
    <source>
        <dbReference type="ARBA" id="ARBA00022908"/>
    </source>
</evidence>
<dbReference type="PANTHER" id="PTHR30349">
    <property type="entry name" value="PHAGE INTEGRASE-RELATED"/>
    <property type="match status" value="1"/>
</dbReference>
<evidence type="ECO:0000259" key="6">
    <source>
        <dbReference type="PROSITE" id="PS51900"/>
    </source>
</evidence>
<reference evidence="7 8" key="1">
    <citation type="journal article" date="2021" name="Int. J. Syst. Evol. Microbiol.">
        <title>Reticulibacter mediterranei gen. nov., sp. nov., within the new family Reticulibacteraceae fam. nov., and Ktedonospora formicarum gen. nov., sp. nov., Ktedonobacter robiniae sp. nov., Dictyobacter formicarum sp. nov. and Dictyobacter arantiisoli sp. nov., belonging to the class Ktedonobacteria.</title>
        <authorList>
            <person name="Yabe S."/>
            <person name="Zheng Y."/>
            <person name="Wang C.M."/>
            <person name="Sakai Y."/>
            <person name="Abe K."/>
            <person name="Yokota A."/>
            <person name="Donadio S."/>
            <person name="Cavaletti L."/>
            <person name="Monciardini P."/>
        </authorList>
    </citation>
    <scope>NUCLEOTIDE SEQUENCE [LARGE SCALE GENOMIC DNA]</scope>
    <source>
        <strain evidence="7 8">SOSP1-30</strain>
    </source>
</reference>
<keyword evidence="8" id="KW-1185">Reference proteome</keyword>
<name>A0ABQ3UHG3_9CHLR</name>
<dbReference type="PROSITE" id="PS51900">
    <property type="entry name" value="CB"/>
    <property type="match status" value="1"/>
</dbReference>
<dbReference type="InterPro" id="IPR044068">
    <property type="entry name" value="CB"/>
</dbReference>
<dbReference type="EMBL" id="BNJG01000001">
    <property type="protein sequence ID" value="GHO52154.1"/>
    <property type="molecule type" value="Genomic_DNA"/>
</dbReference>
<dbReference type="InterPro" id="IPR013762">
    <property type="entry name" value="Integrase-like_cat_sf"/>
</dbReference>
<keyword evidence="1" id="KW-0229">DNA integration</keyword>
<dbReference type="Gene3D" id="1.10.150.130">
    <property type="match status" value="1"/>
</dbReference>
<dbReference type="InterPro" id="IPR050090">
    <property type="entry name" value="Tyrosine_recombinase_XerCD"/>
</dbReference>
<accession>A0ABQ3UHG3</accession>
<feature type="domain" description="Tyr recombinase" evidence="5">
    <location>
        <begin position="168"/>
        <end position="366"/>
    </location>
</feature>
<protein>
    <submittedName>
        <fullName evidence="7">Site-specific integrase</fullName>
    </submittedName>
</protein>
<dbReference type="PANTHER" id="PTHR30349:SF91">
    <property type="entry name" value="INTA PROTEIN"/>
    <property type="match status" value="1"/>
</dbReference>
<evidence type="ECO:0000313" key="8">
    <source>
        <dbReference type="Proteomes" id="UP000654345"/>
    </source>
</evidence>
<organism evidence="7 8">
    <name type="scientific">Ktedonobacter robiniae</name>
    <dbReference type="NCBI Taxonomy" id="2778365"/>
    <lineage>
        <taxon>Bacteria</taxon>
        <taxon>Bacillati</taxon>
        <taxon>Chloroflexota</taxon>
        <taxon>Ktedonobacteria</taxon>
        <taxon>Ktedonobacterales</taxon>
        <taxon>Ktedonobacteraceae</taxon>
        <taxon>Ktedonobacter</taxon>
    </lineage>
</organism>
<sequence>MSKRANGEGSIYQRKSDGKWVGSIVQPDGKRKVFYGKKRSEVSQKVNAALNQLQQGTFVNAKTQPLKEYLENWLEEVHKPTIRLSSYVKYRKLLNNHILPGLGHIPLQKLMPQQVQVFYSSKLKKGLSPKMVNSIHGVLHKALDNAVKWNLVTRNVCDAVSPPRIPKKEKQILTKEQAQALLEHVKEHRLEALLTLAITTGMRRGEILALRWADINFEERSVQVKRTVDYIPKHGFVETEPKTNKGRRKIMLAVFVVEVLINHQLQQEEQRAKVGAAWIDKDLVFTNAWGDYFSPNTLLKVFGRVLAEAGLPHVRFHDLRHSAATLLLGMRIHPKIVQEILGHSQITMTLDTYSHALPSMQDEVTGRWDDEFGASPAPKS</sequence>